<keyword evidence="4 7" id="KW-1133">Transmembrane helix</keyword>
<organism evidence="9 10">
    <name type="scientific">Chironomus riparius</name>
    <dbReference type="NCBI Taxonomy" id="315576"/>
    <lineage>
        <taxon>Eukaryota</taxon>
        <taxon>Metazoa</taxon>
        <taxon>Ecdysozoa</taxon>
        <taxon>Arthropoda</taxon>
        <taxon>Hexapoda</taxon>
        <taxon>Insecta</taxon>
        <taxon>Pterygota</taxon>
        <taxon>Neoptera</taxon>
        <taxon>Endopterygota</taxon>
        <taxon>Diptera</taxon>
        <taxon>Nematocera</taxon>
        <taxon>Chironomoidea</taxon>
        <taxon>Chironomidae</taxon>
        <taxon>Chironominae</taxon>
        <taxon>Chironomus</taxon>
    </lineage>
</organism>
<dbReference type="OrthoDB" id="6414167at2759"/>
<evidence type="ECO:0000256" key="7">
    <source>
        <dbReference type="SAM" id="Phobius"/>
    </source>
</evidence>
<feature type="transmembrane region" description="Helical" evidence="7">
    <location>
        <begin position="511"/>
        <end position="528"/>
    </location>
</feature>
<comment type="similarity">
    <text evidence="2">Belongs to the major facilitator superfamily. MFSD6 family.</text>
</comment>
<evidence type="ECO:0000256" key="3">
    <source>
        <dbReference type="ARBA" id="ARBA00022692"/>
    </source>
</evidence>
<dbReference type="InterPro" id="IPR051717">
    <property type="entry name" value="MFS_MFSD6"/>
</dbReference>
<dbReference type="Proteomes" id="UP001153620">
    <property type="component" value="Chromosome 4"/>
</dbReference>
<reference evidence="9" key="2">
    <citation type="submission" date="2022-10" db="EMBL/GenBank/DDBJ databases">
        <authorList>
            <consortium name="ENA_rothamsted_submissions"/>
            <consortium name="culmorum"/>
            <person name="King R."/>
        </authorList>
    </citation>
    <scope>NUCLEOTIDE SEQUENCE</scope>
</reference>
<evidence type="ECO:0000256" key="2">
    <source>
        <dbReference type="ARBA" id="ARBA00005241"/>
    </source>
</evidence>
<feature type="domain" description="Major facilitator superfamily associated" evidence="8">
    <location>
        <begin position="17"/>
        <end position="632"/>
    </location>
</feature>
<feature type="region of interest" description="Disordered" evidence="6">
    <location>
        <begin position="175"/>
        <end position="203"/>
    </location>
</feature>
<proteinExistence type="inferred from homology"/>
<feature type="transmembrane region" description="Helical" evidence="7">
    <location>
        <begin position="386"/>
        <end position="408"/>
    </location>
</feature>
<keyword evidence="3 7" id="KW-0812">Transmembrane</keyword>
<feature type="transmembrane region" description="Helical" evidence="7">
    <location>
        <begin position="649"/>
        <end position="676"/>
    </location>
</feature>
<dbReference type="PANTHER" id="PTHR16172">
    <property type="entry name" value="MAJOR FACILITATOR SUPERFAMILY DOMAIN-CONTAINING PROTEIN 6-LIKE"/>
    <property type="match status" value="1"/>
</dbReference>
<evidence type="ECO:0000313" key="10">
    <source>
        <dbReference type="Proteomes" id="UP001153620"/>
    </source>
</evidence>
<feature type="transmembrane region" description="Helical" evidence="7">
    <location>
        <begin position="53"/>
        <end position="76"/>
    </location>
</feature>
<dbReference type="AlphaFoldDB" id="A0A9N9WWT1"/>
<accession>A0A9N9WWT1</accession>
<dbReference type="SUPFAM" id="SSF103473">
    <property type="entry name" value="MFS general substrate transporter"/>
    <property type="match status" value="2"/>
</dbReference>
<dbReference type="PANTHER" id="PTHR16172:SF27">
    <property type="entry name" value="FI19426P1"/>
    <property type="match status" value="1"/>
</dbReference>
<feature type="transmembrane region" description="Helical" evidence="7">
    <location>
        <begin position="540"/>
        <end position="557"/>
    </location>
</feature>
<feature type="transmembrane region" description="Helical" evidence="7">
    <location>
        <begin position="466"/>
        <end position="484"/>
    </location>
</feature>
<feature type="compositionally biased region" description="Basic and acidic residues" evidence="6">
    <location>
        <begin position="175"/>
        <end position="190"/>
    </location>
</feature>
<evidence type="ECO:0000256" key="4">
    <source>
        <dbReference type="ARBA" id="ARBA00022989"/>
    </source>
</evidence>
<keyword evidence="5 7" id="KW-0472">Membrane</keyword>
<evidence type="ECO:0000259" key="8">
    <source>
        <dbReference type="Pfam" id="PF12832"/>
    </source>
</evidence>
<dbReference type="GO" id="GO:0016020">
    <property type="term" value="C:membrane"/>
    <property type="evidence" value="ECO:0007669"/>
    <property type="project" value="UniProtKB-SubCell"/>
</dbReference>
<evidence type="ECO:0000256" key="5">
    <source>
        <dbReference type="ARBA" id="ARBA00023136"/>
    </source>
</evidence>
<dbReference type="EMBL" id="OU895880">
    <property type="protein sequence ID" value="CAG9812233.1"/>
    <property type="molecule type" value="Genomic_DNA"/>
</dbReference>
<dbReference type="Gene3D" id="1.20.1250.20">
    <property type="entry name" value="MFS general substrate transporter like domains"/>
    <property type="match status" value="2"/>
</dbReference>
<reference evidence="9" key="1">
    <citation type="submission" date="2022-01" db="EMBL/GenBank/DDBJ databases">
        <authorList>
            <person name="King R."/>
        </authorList>
    </citation>
    <scope>NUCLEOTIDE SEQUENCE</scope>
</reference>
<feature type="transmembrane region" description="Helical" evidence="7">
    <location>
        <begin position="414"/>
        <end position="434"/>
    </location>
</feature>
<dbReference type="InterPro" id="IPR036259">
    <property type="entry name" value="MFS_trans_sf"/>
</dbReference>
<dbReference type="InterPro" id="IPR024989">
    <property type="entry name" value="MFS_assoc_dom"/>
</dbReference>
<evidence type="ECO:0000256" key="6">
    <source>
        <dbReference type="SAM" id="MobiDB-lite"/>
    </source>
</evidence>
<feature type="transmembrane region" description="Helical" evidence="7">
    <location>
        <begin position="355"/>
        <end position="374"/>
    </location>
</feature>
<feature type="transmembrane region" description="Helical" evidence="7">
    <location>
        <begin position="88"/>
        <end position="109"/>
    </location>
</feature>
<gene>
    <name evidence="9" type="ORF">CHIRRI_LOCUS15038</name>
</gene>
<feature type="transmembrane region" description="Helical" evidence="7">
    <location>
        <begin position="569"/>
        <end position="587"/>
    </location>
</feature>
<name>A0A9N9WWT1_9DIPT</name>
<protein>
    <recommendedName>
        <fullName evidence="8">Major facilitator superfamily associated domain-containing protein</fullName>
    </recommendedName>
</protein>
<dbReference type="Pfam" id="PF12832">
    <property type="entry name" value="MFS_1_like"/>
    <property type="match status" value="1"/>
</dbReference>
<sequence>MSQLTEKTENVTPNRLVSLKVLVFLFFGALQCMYAFLPHHMEYLGFTKYDIRLITLASALVSIIGPLIIGFILDRISIKRPSAYGKWLRVLLFIFFILAGIFFGLLLLVTPAGLTEIESVDETVTFSCRDDGGYVYVKKNLTEGQCKNLEGKIGELKLLKCSYTCESPENFKDFSQRSKLQEDPSKKSVDTKSNQVESDENASTDYIEDYSELTGPEPAALTQEPTSPPLIPPPHICLSNTEFGHCHVYLNESVIILPDMKAAKWDANKTNDFNEDWCKHPLESFNCQVPEQQVQWMKLLNFARENFTCTPAVECHISDPFGKESILRFIDRTQKYSGEPIPYEVYVPLRVIAELFPVIIHMLLNIAIIIATRETSIGRGNVGHQWAFYPIGLLVFASVIGLLNHAFADDTNRYLVPILTFSITMFICAIVVLFSGKLPLTPSDWWWHTKCGMLAIPMSALKRYKWVIAAIATVSFILGGLWHIQEVYRHLFTIDLIEYAIIENGVWRNKTFVYIIGSILAIPLIWNGEKIVDCLGHSNIFILAFVSFALRFAGLYFDHETSYTTLYEILEPLSFYLPVLALILFTRHLIPKKLLALGQGLLVILFFALGRAFGFFYGTSIISDDKNNKYIYETPEANHETELNDFQTIYTVGATIACIAAIIYFTIYHCILLPYYHVPTNRLGTSTESNVSPQRVFHDERSRKGYFRY</sequence>
<evidence type="ECO:0000256" key="1">
    <source>
        <dbReference type="ARBA" id="ARBA00004141"/>
    </source>
</evidence>
<feature type="transmembrane region" description="Helical" evidence="7">
    <location>
        <begin position="594"/>
        <end position="617"/>
    </location>
</feature>
<evidence type="ECO:0000313" key="9">
    <source>
        <dbReference type="EMBL" id="CAG9812233.1"/>
    </source>
</evidence>
<comment type="subcellular location">
    <subcellularLocation>
        <location evidence="1">Membrane</location>
        <topology evidence="1">Multi-pass membrane protein</topology>
    </subcellularLocation>
</comment>
<keyword evidence="10" id="KW-1185">Reference proteome</keyword>
<feature type="transmembrane region" description="Helical" evidence="7">
    <location>
        <begin position="21"/>
        <end position="41"/>
    </location>
</feature>